<dbReference type="RefSeq" id="WP_345294101.1">
    <property type="nucleotide sequence ID" value="NZ_BAABJY010000001.1"/>
</dbReference>
<dbReference type="EMBL" id="BAABJY010000001">
    <property type="protein sequence ID" value="GAA4857787.1"/>
    <property type="molecule type" value="Genomic_DNA"/>
</dbReference>
<reference evidence="2" key="1">
    <citation type="journal article" date="2019" name="Int. J. Syst. Evol. Microbiol.">
        <title>The Global Catalogue of Microorganisms (GCM) 10K type strain sequencing project: providing services to taxonomists for standard genome sequencing and annotation.</title>
        <authorList>
            <consortium name="The Broad Institute Genomics Platform"/>
            <consortium name="The Broad Institute Genome Sequencing Center for Infectious Disease"/>
            <person name="Wu L."/>
            <person name="Ma J."/>
        </authorList>
    </citation>
    <scope>NUCLEOTIDE SEQUENCE [LARGE SCALE GENOMIC DNA]</scope>
    <source>
        <strain evidence="2">JCM 18392</strain>
    </source>
</reference>
<proteinExistence type="predicted"/>
<evidence type="ECO:0000313" key="2">
    <source>
        <dbReference type="Proteomes" id="UP001501323"/>
    </source>
</evidence>
<protein>
    <recommendedName>
        <fullName evidence="3">Secreted protein</fullName>
    </recommendedName>
</protein>
<evidence type="ECO:0000313" key="1">
    <source>
        <dbReference type="EMBL" id="GAA4857787.1"/>
    </source>
</evidence>
<gene>
    <name evidence="1" type="ORF">GCM10023332_06960</name>
</gene>
<comment type="caution">
    <text evidence="1">The sequence shown here is derived from an EMBL/GenBank/DDBJ whole genome shotgun (WGS) entry which is preliminary data.</text>
</comment>
<name>A0ABP9DX52_9GAMM</name>
<organism evidence="1 2">
    <name type="scientific">Luteimonas vadosa</name>
    <dbReference type="NCBI Taxonomy" id="1165507"/>
    <lineage>
        <taxon>Bacteria</taxon>
        <taxon>Pseudomonadati</taxon>
        <taxon>Pseudomonadota</taxon>
        <taxon>Gammaproteobacteria</taxon>
        <taxon>Lysobacterales</taxon>
        <taxon>Lysobacteraceae</taxon>
        <taxon>Luteimonas</taxon>
    </lineage>
</organism>
<sequence>MKVHGILMLVSFIAASLPGSLRAEGPNPIDLAVVREKQALVREDVEAGTGVFAKLDSASISRLLQHQDRVEAIIEGVDDFDALSGAKQAELINELEAIQAIANRTPDERVVCERYKPTGSKRPITTCRTAAQRAAEREAGQGDINRPGLTCGEMAQGHGGCRMGN</sequence>
<evidence type="ECO:0008006" key="3">
    <source>
        <dbReference type="Google" id="ProtNLM"/>
    </source>
</evidence>
<keyword evidence="2" id="KW-1185">Reference proteome</keyword>
<dbReference type="Proteomes" id="UP001501323">
    <property type="component" value="Unassembled WGS sequence"/>
</dbReference>
<accession>A0ABP9DX52</accession>